<dbReference type="AlphaFoldDB" id="A0A7J6W8B4"/>
<dbReference type="EMBL" id="JABWDY010020347">
    <property type="protein sequence ID" value="KAF5193233.1"/>
    <property type="molecule type" value="Genomic_DNA"/>
</dbReference>
<evidence type="ECO:0000313" key="2">
    <source>
        <dbReference type="Proteomes" id="UP000554482"/>
    </source>
</evidence>
<evidence type="ECO:0000313" key="1">
    <source>
        <dbReference type="EMBL" id="KAF5193233.1"/>
    </source>
</evidence>
<comment type="caution">
    <text evidence="1">The sequence shown here is derived from an EMBL/GenBank/DDBJ whole genome shotgun (WGS) entry which is preliminary data.</text>
</comment>
<gene>
    <name evidence="1" type="ORF">FRX31_017185</name>
</gene>
<organism evidence="1 2">
    <name type="scientific">Thalictrum thalictroides</name>
    <name type="common">Rue-anemone</name>
    <name type="synonym">Anemone thalictroides</name>
    <dbReference type="NCBI Taxonomy" id="46969"/>
    <lineage>
        <taxon>Eukaryota</taxon>
        <taxon>Viridiplantae</taxon>
        <taxon>Streptophyta</taxon>
        <taxon>Embryophyta</taxon>
        <taxon>Tracheophyta</taxon>
        <taxon>Spermatophyta</taxon>
        <taxon>Magnoliopsida</taxon>
        <taxon>Ranunculales</taxon>
        <taxon>Ranunculaceae</taxon>
        <taxon>Thalictroideae</taxon>
        <taxon>Thalictrum</taxon>
    </lineage>
</organism>
<keyword evidence="2" id="KW-1185">Reference proteome</keyword>
<protein>
    <submittedName>
        <fullName evidence="1">Uncharacterized protein</fullName>
    </submittedName>
</protein>
<proteinExistence type="predicted"/>
<dbReference type="Proteomes" id="UP000554482">
    <property type="component" value="Unassembled WGS sequence"/>
</dbReference>
<reference evidence="1 2" key="1">
    <citation type="submission" date="2020-06" db="EMBL/GenBank/DDBJ databases">
        <title>Transcriptomic and genomic resources for Thalictrum thalictroides and T. hernandezii: Facilitating candidate gene discovery in an emerging model plant lineage.</title>
        <authorList>
            <person name="Arias T."/>
            <person name="Riano-Pachon D.M."/>
            <person name="Di Stilio V.S."/>
        </authorList>
    </citation>
    <scope>NUCLEOTIDE SEQUENCE [LARGE SCALE GENOMIC DNA]</scope>
    <source>
        <strain evidence="2">cv. WT478/WT964</strain>
        <tissue evidence="1">Leaves</tissue>
    </source>
</reference>
<sequence length="194" mass="22129">MSATNHYIHIIFSFCLSNTLKSSIYRLFEKLDIPYAISNYSSIYDNSFIQLVLICGVSFPHKIKNICNKSAVTPTKNIQIQVRGCSCKKLIRNVIAIMFRFGNIYVRPQEINHSNLISPIIITGCLLTLESKTLIFELCRFTPQQVIRCGMTFQTLSKKSQRTMGFSFSPTKERYITLHLKKNYIPTSGPLATS</sequence>
<name>A0A7J6W8B4_THATH</name>
<accession>A0A7J6W8B4</accession>